<name>A0A8X6WHC5_TRICX</name>
<comment type="caution">
    <text evidence="2">The sequence shown here is derived from an EMBL/GenBank/DDBJ whole genome shotgun (WGS) entry which is preliminary data.</text>
</comment>
<proteinExistence type="predicted"/>
<protein>
    <submittedName>
        <fullName evidence="2">Uncharacterized protein</fullName>
    </submittedName>
</protein>
<sequence length="84" mass="9490">MNRQHAVKLRPSFQLGRKNAESRNMTGSRRPSSSTTEITTARTGEMIQNARRVTLREISSELGLRYGSVQHIVSDVLQYSKTVL</sequence>
<feature type="compositionally biased region" description="Polar residues" evidence="1">
    <location>
        <begin position="22"/>
        <end position="42"/>
    </location>
</feature>
<gene>
    <name evidence="2" type="primary">NCL1_45931</name>
    <name evidence="2" type="ORF">TNCV_2504641</name>
</gene>
<organism evidence="2 3">
    <name type="scientific">Trichonephila clavipes</name>
    <name type="common">Golden silk orbweaver</name>
    <name type="synonym">Nephila clavipes</name>
    <dbReference type="NCBI Taxonomy" id="2585209"/>
    <lineage>
        <taxon>Eukaryota</taxon>
        <taxon>Metazoa</taxon>
        <taxon>Ecdysozoa</taxon>
        <taxon>Arthropoda</taxon>
        <taxon>Chelicerata</taxon>
        <taxon>Arachnida</taxon>
        <taxon>Araneae</taxon>
        <taxon>Araneomorphae</taxon>
        <taxon>Entelegynae</taxon>
        <taxon>Araneoidea</taxon>
        <taxon>Nephilidae</taxon>
        <taxon>Trichonephila</taxon>
    </lineage>
</organism>
<feature type="region of interest" description="Disordered" evidence="1">
    <location>
        <begin position="1"/>
        <end position="43"/>
    </location>
</feature>
<accession>A0A8X6WHC5</accession>
<evidence type="ECO:0000313" key="2">
    <source>
        <dbReference type="EMBL" id="GFY34161.1"/>
    </source>
</evidence>
<evidence type="ECO:0000256" key="1">
    <source>
        <dbReference type="SAM" id="MobiDB-lite"/>
    </source>
</evidence>
<evidence type="ECO:0000313" key="3">
    <source>
        <dbReference type="Proteomes" id="UP000887159"/>
    </source>
</evidence>
<dbReference type="Proteomes" id="UP000887159">
    <property type="component" value="Unassembled WGS sequence"/>
</dbReference>
<reference evidence="2" key="1">
    <citation type="submission" date="2020-08" db="EMBL/GenBank/DDBJ databases">
        <title>Multicomponent nature underlies the extraordinary mechanical properties of spider dragline silk.</title>
        <authorList>
            <person name="Kono N."/>
            <person name="Nakamura H."/>
            <person name="Mori M."/>
            <person name="Yoshida Y."/>
            <person name="Ohtoshi R."/>
            <person name="Malay A.D."/>
            <person name="Moran D.A.P."/>
            <person name="Tomita M."/>
            <person name="Numata K."/>
            <person name="Arakawa K."/>
        </authorList>
    </citation>
    <scope>NUCLEOTIDE SEQUENCE</scope>
</reference>
<dbReference type="EMBL" id="BMAU01021422">
    <property type="protein sequence ID" value="GFY34161.1"/>
    <property type="molecule type" value="Genomic_DNA"/>
</dbReference>
<keyword evidence="3" id="KW-1185">Reference proteome</keyword>
<dbReference type="AlphaFoldDB" id="A0A8X6WHC5"/>